<dbReference type="InterPro" id="IPR036388">
    <property type="entry name" value="WH-like_DNA-bd_sf"/>
</dbReference>
<dbReference type="NCBIfam" id="TIGR02937">
    <property type="entry name" value="sigma70-ECF"/>
    <property type="match status" value="1"/>
</dbReference>
<keyword evidence="2" id="KW-0805">Transcription regulation</keyword>
<dbReference type="Pfam" id="PF08281">
    <property type="entry name" value="Sigma70_r4_2"/>
    <property type="match status" value="1"/>
</dbReference>
<organism evidence="7 8">
    <name type="scientific">Marinobacterium zhoushanense</name>
    <dbReference type="NCBI Taxonomy" id="1679163"/>
    <lineage>
        <taxon>Bacteria</taxon>
        <taxon>Pseudomonadati</taxon>
        <taxon>Pseudomonadota</taxon>
        <taxon>Gammaproteobacteria</taxon>
        <taxon>Oceanospirillales</taxon>
        <taxon>Oceanospirillaceae</taxon>
        <taxon>Marinobacterium</taxon>
    </lineage>
</organism>
<keyword evidence="8" id="KW-1185">Reference proteome</keyword>
<gene>
    <name evidence="7" type="ORF">GCM10011352_24050</name>
</gene>
<keyword evidence="3" id="KW-0731">Sigma factor</keyword>
<proteinExistence type="inferred from homology"/>
<keyword evidence="4" id="KW-0804">Transcription</keyword>
<dbReference type="SUPFAM" id="SSF88946">
    <property type="entry name" value="Sigma2 domain of RNA polymerase sigma factors"/>
    <property type="match status" value="1"/>
</dbReference>
<dbReference type="InterPro" id="IPR007627">
    <property type="entry name" value="RNA_pol_sigma70_r2"/>
</dbReference>
<evidence type="ECO:0000313" key="7">
    <source>
        <dbReference type="EMBL" id="GGB97097.1"/>
    </source>
</evidence>
<evidence type="ECO:0000256" key="1">
    <source>
        <dbReference type="ARBA" id="ARBA00010641"/>
    </source>
</evidence>
<evidence type="ECO:0000259" key="5">
    <source>
        <dbReference type="Pfam" id="PF04542"/>
    </source>
</evidence>
<dbReference type="PANTHER" id="PTHR43133:SF62">
    <property type="entry name" value="RNA POLYMERASE SIGMA FACTOR SIGZ"/>
    <property type="match status" value="1"/>
</dbReference>
<evidence type="ECO:0000259" key="6">
    <source>
        <dbReference type="Pfam" id="PF08281"/>
    </source>
</evidence>
<dbReference type="InterPro" id="IPR013325">
    <property type="entry name" value="RNA_pol_sigma_r2"/>
</dbReference>
<name>A0ABQ1KHB9_9GAMM</name>
<protein>
    <submittedName>
        <fullName evidence="7">RNA polymerase sigma factor SigK</fullName>
    </submittedName>
</protein>
<dbReference type="Gene3D" id="1.10.10.10">
    <property type="entry name" value="Winged helix-like DNA-binding domain superfamily/Winged helix DNA-binding domain"/>
    <property type="match status" value="1"/>
</dbReference>
<evidence type="ECO:0000256" key="3">
    <source>
        <dbReference type="ARBA" id="ARBA00023082"/>
    </source>
</evidence>
<dbReference type="Pfam" id="PF04542">
    <property type="entry name" value="Sigma70_r2"/>
    <property type="match status" value="1"/>
</dbReference>
<dbReference type="Proteomes" id="UP000629025">
    <property type="component" value="Unassembled WGS sequence"/>
</dbReference>
<comment type="caution">
    <text evidence="7">The sequence shown here is derived from an EMBL/GenBank/DDBJ whole genome shotgun (WGS) entry which is preliminary data.</text>
</comment>
<comment type="similarity">
    <text evidence="1">Belongs to the sigma-70 factor family. ECF subfamily.</text>
</comment>
<evidence type="ECO:0000256" key="2">
    <source>
        <dbReference type="ARBA" id="ARBA00023015"/>
    </source>
</evidence>
<dbReference type="InterPro" id="IPR013324">
    <property type="entry name" value="RNA_pol_sigma_r3/r4-like"/>
</dbReference>
<evidence type="ECO:0000256" key="4">
    <source>
        <dbReference type="ARBA" id="ARBA00023163"/>
    </source>
</evidence>
<sequence>MDEDKALIEAIIARQESALESFYRKYSGLVYGFALRTLKNPVDASEVMNEVMLEVWNKASSFAYKSSIKTWLLSITHHKAVDMVRRNVRHDHADESEIDLESSDSLSCSLEQGEISSENSGHIKYCMDALGMAQRQVVYLTFFEGCSYPEIAATLEIPEGTVKTRMMHAKKLLLACLGRLIPKWD</sequence>
<dbReference type="PANTHER" id="PTHR43133">
    <property type="entry name" value="RNA POLYMERASE ECF-TYPE SIGMA FACTO"/>
    <property type="match status" value="1"/>
</dbReference>
<feature type="domain" description="RNA polymerase sigma factor 70 region 4 type 2" evidence="6">
    <location>
        <begin position="126"/>
        <end position="173"/>
    </location>
</feature>
<accession>A0ABQ1KHB9</accession>
<dbReference type="SUPFAM" id="SSF88659">
    <property type="entry name" value="Sigma3 and sigma4 domains of RNA polymerase sigma factors"/>
    <property type="match status" value="1"/>
</dbReference>
<reference evidence="8" key="1">
    <citation type="journal article" date="2019" name="Int. J. Syst. Evol. Microbiol.">
        <title>The Global Catalogue of Microorganisms (GCM) 10K type strain sequencing project: providing services to taxonomists for standard genome sequencing and annotation.</title>
        <authorList>
            <consortium name="The Broad Institute Genomics Platform"/>
            <consortium name="The Broad Institute Genome Sequencing Center for Infectious Disease"/>
            <person name="Wu L."/>
            <person name="Ma J."/>
        </authorList>
    </citation>
    <scope>NUCLEOTIDE SEQUENCE [LARGE SCALE GENOMIC DNA]</scope>
    <source>
        <strain evidence="8">CGMCC 1.15341</strain>
    </source>
</reference>
<feature type="domain" description="RNA polymerase sigma-70 region 2" evidence="5">
    <location>
        <begin position="22"/>
        <end position="89"/>
    </location>
</feature>
<dbReference type="CDD" id="cd06171">
    <property type="entry name" value="Sigma70_r4"/>
    <property type="match status" value="1"/>
</dbReference>
<dbReference type="InterPro" id="IPR014284">
    <property type="entry name" value="RNA_pol_sigma-70_dom"/>
</dbReference>
<dbReference type="InterPro" id="IPR039425">
    <property type="entry name" value="RNA_pol_sigma-70-like"/>
</dbReference>
<dbReference type="EMBL" id="BMIJ01000004">
    <property type="protein sequence ID" value="GGB97097.1"/>
    <property type="molecule type" value="Genomic_DNA"/>
</dbReference>
<evidence type="ECO:0000313" key="8">
    <source>
        <dbReference type="Proteomes" id="UP000629025"/>
    </source>
</evidence>
<dbReference type="RefSeq" id="WP_188748573.1">
    <property type="nucleotide sequence ID" value="NZ_BMIJ01000004.1"/>
</dbReference>
<dbReference type="InterPro" id="IPR013249">
    <property type="entry name" value="RNA_pol_sigma70_r4_t2"/>
</dbReference>
<dbReference type="Gene3D" id="1.10.1740.10">
    <property type="match status" value="1"/>
</dbReference>